<dbReference type="eggNOG" id="ENOG5032RM0">
    <property type="taxonomic scope" value="Bacteria"/>
</dbReference>
<evidence type="ECO:0000259" key="2">
    <source>
        <dbReference type="Pfam" id="PF22296"/>
    </source>
</evidence>
<gene>
    <name evidence="3" type="ORF">RUMOBE_01077</name>
</gene>
<organism evidence="3 4">
    <name type="scientific">Blautia obeum ATCC 29174</name>
    <dbReference type="NCBI Taxonomy" id="411459"/>
    <lineage>
        <taxon>Bacteria</taxon>
        <taxon>Bacillati</taxon>
        <taxon>Bacillota</taxon>
        <taxon>Clostridia</taxon>
        <taxon>Lachnospirales</taxon>
        <taxon>Lachnospiraceae</taxon>
        <taxon>Blautia</taxon>
    </lineage>
</organism>
<dbReference type="Pfam" id="PF22296">
    <property type="entry name" value="bAvd"/>
    <property type="match status" value="1"/>
</dbReference>
<evidence type="ECO:0000313" key="3">
    <source>
        <dbReference type="EMBL" id="EDM88171.1"/>
    </source>
</evidence>
<feature type="region of interest" description="Disordered" evidence="1">
    <location>
        <begin position="126"/>
        <end position="150"/>
    </location>
</feature>
<dbReference type="AlphaFoldDB" id="A5ZQ07"/>
<dbReference type="RefSeq" id="WP_005424409.1">
    <property type="nucleotide sequence ID" value="NZ_CP102265.1"/>
</dbReference>
<dbReference type="Proteomes" id="UP000006002">
    <property type="component" value="Unassembled WGS sequence"/>
</dbReference>
<dbReference type="CDD" id="cd16376">
    <property type="entry name" value="Avd_like"/>
    <property type="match status" value="1"/>
</dbReference>
<dbReference type="EMBL" id="AAVO02000003">
    <property type="protein sequence ID" value="EDM88171.1"/>
    <property type="molecule type" value="Genomic_DNA"/>
</dbReference>
<dbReference type="HOGENOM" id="CLU_144676_2_0_9"/>
<sequence>MEESQNTGTVTKDDSFQILQKVEDMIDYAYPLIKKWSIADKYAIGNDLMDCMKKLLRLSVDIREKYYKKTTLGDFDRENKTLQEFIKVAYDLNILKGLSSYKEWTRRSEEIGRMIGGFINTVNGANSDADNTATQQQKSSRYGNSRYKRH</sequence>
<comment type="caution">
    <text evidence="3">The sequence shown here is derived from an EMBL/GenBank/DDBJ whole genome shotgun (WGS) entry which is preliminary data.</text>
</comment>
<evidence type="ECO:0000313" key="4">
    <source>
        <dbReference type="Proteomes" id="UP000006002"/>
    </source>
</evidence>
<proteinExistence type="predicted"/>
<feature type="compositionally biased region" description="Polar residues" evidence="1">
    <location>
        <begin position="126"/>
        <end position="143"/>
    </location>
</feature>
<dbReference type="InterPro" id="IPR055360">
    <property type="entry name" value="bAvd"/>
</dbReference>
<dbReference type="InterPro" id="IPR036583">
    <property type="entry name" value="23S_rRNA_IVS_sf"/>
</dbReference>
<reference evidence="3 4" key="1">
    <citation type="submission" date="2007-03" db="EMBL/GenBank/DDBJ databases">
        <authorList>
            <person name="Fulton L."/>
            <person name="Clifton S."/>
            <person name="Fulton B."/>
            <person name="Xu J."/>
            <person name="Minx P."/>
            <person name="Pepin K.H."/>
            <person name="Johnson M."/>
            <person name="Thiruvilangam P."/>
            <person name="Bhonagiri V."/>
            <person name="Nash W.E."/>
            <person name="Mardis E.R."/>
            <person name="Wilson R.K."/>
        </authorList>
    </citation>
    <scope>NUCLEOTIDE SEQUENCE [LARGE SCALE GENOMIC DNA]</scope>
    <source>
        <strain evidence="3 4">ATCC 29174</strain>
    </source>
</reference>
<dbReference type="GeneID" id="79804317"/>
<feature type="domain" description="bAvd-like" evidence="2">
    <location>
        <begin position="18"/>
        <end position="121"/>
    </location>
</feature>
<reference evidence="3 4" key="2">
    <citation type="submission" date="2007-04" db="EMBL/GenBank/DDBJ databases">
        <title>Draft genome sequence of Ruminococcus obeum (ATCC 29174).</title>
        <authorList>
            <person name="Sudarsanam P."/>
            <person name="Ley R."/>
            <person name="Guruge J."/>
            <person name="Turnbaugh P.J."/>
            <person name="Mahowald M."/>
            <person name="Liep D."/>
            <person name="Gordon J."/>
        </authorList>
    </citation>
    <scope>NUCLEOTIDE SEQUENCE [LARGE SCALE GENOMIC DNA]</scope>
    <source>
        <strain evidence="3 4">ATCC 29174</strain>
    </source>
</reference>
<evidence type="ECO:0000256" key="1">
    <source>
        <dbReference type="SAM" id="MobiDB-lite"/>
    </source>
</evidence>
<name>A5ZQ07_9FIRM</name>
<dbReference type="Gene3D" id="1.20.1440.60">
    <property type="entry name" value="23S rRNA-intervening sequence"/>
    <property type="match status" value="1"/>
</dbReference>
<accession>A5ZQ07</accession>
<protein>
    <recommendedName>
        <fullName evidence="2">bAvd-like domain-containing protein</fullName>
    </recommendedName>
</protein>